<reference evidence="2 3" key="1">
    <citation type="submission" date="2013-12" db="EMBL/GenBank/DDBJ databases">
        <title>Improved hybrid genome assemblies of Bacteroides xylanisolvens SD CC 1b and Bacteroides xylanisolvens SD CC 2a using Illumina and 454 Sequencing.</title>
        <authorList>
            <person name="Ramaraj T."/>
            <person name="Sundararajan A."/>
            <person name="Mudge J."/>
            <person name="Schilkey F.D."/>
            <person name="Delvecchio V."/>
            <person name="Donlon M."/>
            <person name="Ziemer C."/>
        </authorList>
    </citation>
    <scope>NUCLEOTIDE SEQUENCE [LARGE SCALE GENOMIC DNA]</scope>
</reference>
<dbReference type="AlphaFoldDB" id="D4VIE5"/>
<evidence type="ECO:0000313" key="3">
    <source>
        <dbReference type="Proteomes" id="UP000019380"/>
    </source>
</evidence>
<dbReference type="InterPro" id="IPR008687">
    <property type="entry name" value="MobC"/>
</dbReference>
<dbReference type="Proteomes" id="UP000019380">
    <property type="component" value="Unassembled WGS sequence"/>
</dbReference>
<feature type="domain" description="Bacterial mobilisation" evidence="1">
    <location>
        <begin position="9"/>
        <end position="52"/>
    </location>
</feature>
<gene>
    <name evidence="2" type="ORF">BN890_31050</name>
</gene>
<dbReference type="Pfam" id="PF05713">
    <property type="entry name" value="MobC"/>
    <property type="match status" value="1"/>
</dbReference>
<dbReference type="EMBL" id="CBXG010000035">
    <property type="protein sequence ID" value="CDM05515.1"/>
    <property type="molecule type" value="Genomic_DNA"/>
</dbReference>
<protein>
    <recommendedName>
        <fullName evidence="1">Bacterial mobilisation domain-containing protein</fullName>
    </recommendedName>
</protein>
<sequence>MTSEEIKYIRALAGMANNLNQLAKNANTYGYHHVATEADHLMSEVDNIIKKIRG</sequence>
<name>D4VIE5_9BACE</name>
<accession>D4VIE5</accession>
<organism evidence="2 3">
    <name type="scientific">Bacteroides xylanisolvens SD CC 1b</name>
    <dbReference type="NCBI Taxonomy" id="702447"/>
    <lineage>
        <taxon>Bacteria</taxon>
        <taxon>Pseudomonadati</taxon>
        <taxon>Bacteroidota</taxon>
        <taxon>Bacteroidia</taxon>
        <taxon>Bacteroidales</taxon>
        <taxon>Bacteroidaceae</taxon>
        <taxon>Bacteroides</taxon>
    </lineage>
</organism>
<evidence type="ECO:0000259" key="1">
    <source>
        <dbReference type="Pfam" id="PF05713"/>
    </source>
</evidence>
<proteinExistence type="predicted"/>
<comment type="caution">
    <text evidence="2">The sequence shown here is derived from an EMBL/GenBank/DDBJ whole genome shotgun (WGS) entry which is preliminary data.</text>
</comment>
<evidence type="ECO:0000313" key="2">
    <source>
        <dbReference type="EMBL" id="CDM05515.1"/>
    </source>
</evidence>